<gene>
    <name evidence="2" type="ORF">BTBSAS_110034</name>
    <name evidence="1" type="ORF">CNY62_10050</name>
</gene>
<reference evidence="2" key="2">
    <citation type="submission" date="2018-04" db="EMBL/GenBank/DDBJ databases">
        <authorList>
            <person name="Go L.Y."/>
            <person name="Mitchell J.A."/>
        </authorList>
    </citation>
    <scope>NUCLEOTIDE SEQUENCE</scope>
    <source>
        <strain evidence="2">BSAS1 3</strain>
    </source>
</reference>
<dbReference type="PANTHER" id="PTHR30037">
    <property type="entry name" value="DNA-3-METHYLADENINE GLYCOSYLASE 1"/>
    <property type="match status" value="1"/>
</dbReference>
<evidence type="ECO:0000313" key="1">
    <source>
        <dbReference type="EMBL" id="ATF26699.1"/>
    </source>
</evidence>
<dbReference type="EMBL" id="OUNC01000003">
    <property type="protein sequence ID" value="SPP26685.1"/>
    <property type="molecule type" value="Genomic_DNA"/>
</dbReference>
<dbReference type="PANTHER" id="PTHR30037:SF4">
    <property type="entry name" value="DNA-3-METHYLADENINE GLYCOSYLASE I"/>
    <property type="match status" value="1"/>
</dbReference>
<evidence type="ECO:0000313" key="3">
    <source>
        <dbReference type="Proteomes" id="UP000243591"/>
    </source>
</evidence>
<dbReference type="InterPro" id="IPR052891">
    <property type="entry name" value="DNA-3mA_glycosylase"/>
</dbReference>
<dbReference type="GO" id="GO:0008725">
    <property type="term" value="F:DNA-3-methyladenine glycosylase activity"/>
    <property type="evidence" value="ECO:0007669"/>
    <property type="project" value="InterPro"/>
</dbReference>
<protein>
    <submittedName>
        <fullName evidence="1 2">DNA-3-methyladenine glycosylase</fullName>
    </submittedName>
</protein>
<accession>A0A1D2JX38</accession>
<sequence length="172" mass="19740">MDKLSGSELYSKQWGQPTHDDTQLFYLLTVGTFQAGLSWKMVTNKREVFLRNFHNMSIRDVAGMTEADVDNILNDPEMIRNYRKIMATVINAQAIVKIQAEYGSFARYLWEYVEGRPREIIYTHSDEISNVSPFASIVAKDLKKRGFKFVGPVVTYMFLKASGIVKDIVIDQ</sequence>
<keyword evidence="3" id="KW-1185">Reference proteome</keyword>
<organism evidence="1 3">
    <name type="scientific">Brochothrix thermosphacta</name>
    <name type="common">Microbacterium thermosphactum</name>
    <dbReference type="NCBI Taxonomy" id="2756"/>
    <lineage>
        <taxon>Bacteria</taxon>
        <taxon>Bacillati</taxon>
        <taxon>Bacillota</taxon>
        <taxon>Bacilli</taxon>
        <taxon>Bacillales</taxon>
        <taxon>Listeriaceae</taxon>
        <taxon>Brochothrix</taxon>
    </lineage>
</organism>
<dbReference type="OrthoDB" id="9807664at2"/>
<reference evidence="4" key="3">
    <citation type="submission" date="2018-04" db="EMBL/GenBank/DDBJ databases">
        <authorList>
            <person name="Illikoud N."/>
        </authorList>
    </citation>
    <scope>NUCLEOTIDE SEQUENCE [LARGE SCALE GENOMIC DNA]</scope>
</reference>
<dbReference type="Gene3D" id="1.10.340.30">
    <property type="entry name" value="Hypothetical protein, domain 2"/>
    <property type="match status" value="1"/>
</dbReference>
<proteinExistence type="predicted"/>
<dbReference type="SUPFAM" id="SSF48150">
    <property type="entry name" value="DNA-glycosylase"/>
    <property type="match status" value="1"/>
</dbReference>
<name>A0A1D2JX38_BROTH</name>
<dbReference type="Proteomes" id="UP000270190">
    <property type="component" value="Unassembled WGS sequence"/>
</dbReference>
<dbReference type="KEGG" id="bths:CNY62_10050"/>
<dbReference type="GeneID" id="66536583"/>
<evidence type="ECO:0000313" key="4">
    <source>
        <dbReference type="Proteomes" id="UP000270190"/>
    </source>
</evidence>
<dbReference type="AlphaFoldDB" id="A0A1D2JX38"/>
<dbReference type="EMBL" id="CP023483">
    <property type="protein sequence ID" value="ATF26699.1"/>
    <property type="molecule type" value="Genomic_DNA"/>
</dbReference>
<evidence type="ECO:0000313" key="2">
    <source>
        <dbReference type="EMBL" id="SPP26685.1"/>
    </source>
</evidence>
<dbReference type="Pfam" id="PF03352">
    <property type="entry name" value="Adenine_glyco"/>
    <property type="match status" value="1"/>
</dbReference>
<dbReference type="RefSeq" id="WP_069118842.1">
    <property type="nucleotide sequence ID" value="NZ_CBCPHX010000010.1"/>
</dbReference>
<dbReference type="GO" id="GO:0006284">
    <property type="term" value="P:base-excision repair"/>
    <property type="evidence" value="ECO:0007669"/>
    <property type="project" value="InterPro"/>
</dbReference>
<dbReference type="InterPro" id="IPR005019">
    <property type="entry name" value="Adenine_glyco"/>
</dbReference>
<dbReference type="Proteomes" id="UP000243591">
    <property type="component" value="Chromosome"/>
</dbReference>
<dbReference type="InterPro" id="IPR011257">
    <property type="entry name" value="DNA_glycosylase"/>
</dbReference>
<dbReference type="STRING" id="2756.BFR44_10765"/>
<reference evidence="1 3" key="1">
    <citation type="submission" date="2017-09" db="EMBL/GenBank/DDBJ databases">
        <title>Complete Genome Sequences of Two Strains of the Meat Spoilage Bacterium Brochothrix thermosphacta Isolated from Ground Chicken.</title>
        <authorList>
            <person name="Paoli G.C."/>
            <person name="Wijey C."/>
            <person name="Chen C.-Y."/>
            <person name="Nguyen L."/>
            <person name="Yan X."/>
            <person name="Irwin P.L."/>
        </authorList>
    </citation>
    <scope>NUCLEOTIDE SEQUENCE [LARGE SCALE GENOMIC DNA]</scope>
    <source>
        <strain evidence="1 3">BI</strain>
    </source>
</reference>